<dbReference type="InterPro" id="IPR011444">
    <property type="entry name" value="DUF1549"/>
</dbReference>
<dbReference type="PANTHER" id="PTHR35889:SF3">
    <property type="entry name" value="F-BOX DOMAIN-CONTAINING PROTEIN"/>
    <property type="match status" value="1"/>
</dbReference>
<dbReference type="InterPro" id="IPR022655">
    <property type="entry name" value="DUF1553"/>
</dbReference>
<feature type="domain" description="DUF1549" evidence="2">
    <location>
        <begin position="92"/>
        <end position="276"/>
    </location>
</feature>
<organism evidence="4 5">
    <name type="scientific">Paludisphaera borealis</name>
    <dbReference type="NCBI Taxonomy" id="1387353"/>
    <lineage>
        <taxon>Bacteria</taxon>
        <taxon>Pseudomonadati</taxon>
        <taxon>Planctomycetota</taxon>
        <taxon>Planctomycetia</taxon>
        <taxon>Isosphaerales</taxon>
        <taxon>Isosphaeraceae</taxon>
        <taxon>Paludisphaera</taxon>
    </lineage>
</organism>
<dbReference type="AlphaFoldDB" id="A0A1U7CQ98"/>
<dbReference type="RefSeq" id="WP_076346230.1">
    <property type="nucleotide sequence ID" value="NZ_CP019082.1"/>
</dbReference>
<dbReference type="PANTHER" id="PTHR35889">
    <property type="entry name" value="CYCLOINULO-OLIGOSACCHARIDE FRUCTANOTRANSFERASE-RELATED"/>
    <property type="match status" value="1"/>
</dbReference>
<evidence type="ECO:0000256" key="1">
    <source>
        <dbReference type="SAM" id="MobiDB-lite"/>
    </source>
</evidence>
<sequence length="626" mass="68106">MLANVVVIDRDPSRRRRAASLLGLNALVAVSVLAAFGPRTIADDKPAAAPPKAEATAKPKTAPKPAKPAPPSPPRPKRTVTAPTITSADLDTQIAAFLAKNSPKVTPAPITSDVEFVRRVHFDVSGAPPTPEQVRSFVADSRTDKRARLIDELLGSPDHARNWARYWRDVVRFHATNQNVAQIRYDALEDWLSKQLQGNRPWDEIVADIITATGRNDENGAVAFALANEVKPVELAGEVSRVFMGVQIQCAQCHDHKTDSWKQQQFHEFAAFFAGARPRNVQKAMMGQRPVFAVEPLPRTRYSRPDNNDPKKQIPVSPRFFLSSSQSSQKLPDGMTTKQLRDLAASYVTGQDNPWFARSYVNRVWTVLMGEGFYDAVDDLGPERTAKAAEILEPLADQWQKGGYDVRWLFRTLLNTKTYQRRVRATASPAGKTQLASNCPSRLRSDQILEALELALGLPAEIPATNDGKKAPVPAVLTSNGGPAKGKKAIEAAGLAGAPAAAKGQAKAVRAGGLRGSFNALFGADPSIAGDEVLGTIPQALFLMNGPVVHNRTQAKPGTVLGRILASAPDEKAALDALYLRVLSRRPTAKEVQICADHLAAVGNRNEAFEDIYWSLVNTTEFISRR</sequence>
<dbReference type="KEGG" id="pbor:BSF38_02619"/>
<dbReference type="Pfam" id="PF07587">
    <property type="entry name" value="PSD1"/>
    <property type="match status" value="1"/>
</dbReference>
<name>A0A1U7CQ98_9BACT</name>
<accession>A0A1U7CQ98</accession>
<feature type="region of interest" description="Disordered" evidence="1">
    <location>
        <begin position="42"/>
        <end position="81"/>
    </location>
</feature>
<proteinExistence type="predicted"/>
<evidence type="ECO:0000259" key="3">
    <source>
        <dbReference type="Pfam" id="PF07587"/>
    </source>
</evidence>
<reference evidence="5" key="1">
    <citation type="submission" date="2016-12" db="EMBL/GenBank/DDBJ databases">
        <title>Comparative genomics of four Isosphaeraceae planctomycetes: a common pool of plasmids and glycoside hydrolase genes.</title>
        <authorList>
            <person name="Ivanova A."/>
        </authorList>
    </citation>
    <scope>NUCLEOTIDE SEQUENCE [LARGE SCALE GENOMIC DNA]</scope>
    <source>
        <strain evidence="5">PX4</strain>
    </source>
</reference>
<evidence type="ECO:0000313" key="4">
    <source>
        <dbReference type="EMBL" id="APW61115.1"/>
    </source>
</evidence>
<feature type="compositionally biased region" description="Pro residues" evidence="1">
    <location>
        <begin position="65"/>
        <end position="74"/>
    </location>
</feature>
<protein>
    <recommendedName>
        <fullName evidence="6">DUF1549 domain-containing protein</fullName>
    </recommendedName>
</protein>
<dbReference type="Pfam" id="PF07583">
    <property type="entry name" value="PSCyt2"/>
    <property type="match status" value="1"/>
</dbReference>
<dbReference type="EMBL" id="CP019082">
    <property type="protein sequence ID" value="APW61115.1"/>
    <property type="molecule type" value="Genomic_DNA"/>
</dbReference>
<feature type="domain" description="DUF1553" evidence="3">
    <location>
        <begin position="345"/>
        <end position="598"/>
    </location>
</feature>
<evidence type="ECO:0000313" key="5">
    <source>
        <dbReference type="Proteomes" id="UP000186309"/>
    </source>
</evidence>
<keyword evidence="5" id="KW-1185">Reference proteome</keyword>
<dbReference type="Proteomes" id="UP000186309">
    <property type="component" value="Chromosome"/>
</dbReference>
<feature type="compositionally biased region" description="Low complexity" evidence="1">
    <location>
        <begin position="50"/>
        <end position="64"/>
    </location>
</feature>
<evidence type="ECO:0008006" key="6">
    <source>
        <dbReference type="Google" id="ProtNLM"/>
    </source>
</evidence>
<dbReference type="OrthoDB" id="289126at2"/>
<gene>
    <name evidence="4" type="ORF">BSF38_02619</name>
</gene>
<evidence type="ECO:0000259" key="2">
    <source>
        <dbReference type="Pfam" id="PF07583"/>
    </source>
</evidence>
<dbReference type="STRING" id="1387353.BSF38_02619"/>